<feature type="transmembrane region" description="Helical" evidence="1">
    <location>
        <begin position="147"/>
        <end position="168"/>
    </location>
</feature>
<dbReference type="SUPFAM" id="SSF51206">
    <property type="entry name" value="cAMP-binding domain-like"/>
    <property type="match status" value="1"/>
</dbReference>
<dbReference type="SMART" id="SM00100">
    <property type="entry name" value="cNMP"/>
    <property type="match status" value="1"/>
</dbReference>
<sequence>MASAVEKNIDNLGSKEKILSRQFLRKLFMVSASHPMIFQHFRSHAEIIVERHRQIIEGGKDVIHPYSKFSLFWCSFMIVINISHMVSSSFRLCYILETEEGPTLHVVDSILLGLHVVCFIDMCINFKMGYRNVEKNIVVNRSRIIWHYLRGWFVVDFVSCVPLAYVLLHMELTGYRYLLLGHLMAMLRVLRIATVVLNLKPFMLLFTESYIWHRTVRHTLLFLISVHWTNCIIYILPALGYYWTGKMPRQYTLFLNSTSGDLSTYSPGMRYNKALFITLSALVGVDPSMLKVSTVEEFVCYSLIVFYGAMFMVYTIIFLLKIYMTYYNSATRYHGLLSQMEAYMQHKQLPAQLKTRLREFYRYRYQEQYYKEDDTLECLSDQLRHEIILHTCYKLVNRLPLLEGLPASVVGAVMGCLKPEVYLPNDLVMRAGDNGDCMYFIANGTVAVYSLKGVEICHLEDGDHFGEVALLMADSKRVATVVSVEITQVYRLDAVNFRQIVKTNQLLYNRLQELAAQRMHETVVLDDEFRRQREKRVELDASGTTLLS</sequence>
<dbReference type="CDD" id="cd00038">
    <property type="entry name" value="CAP_ED"/>
    <property type="match status" value="1"/>
</dbReference>
<evidence type="ECO:0000259" key="2">
    <source>
        <dbReference type="PROSITE" id="PS50042"/>
    </source>
</evidence>
<feature type="transmembrane region" description="Helical" evidence="1">
    <location>
        <begin position="69"/>
        <end position="86"/>
    </location>
</feature>
<dbReference type="SUPFAM" id="SSF81324">
    <property type="entry name" value="Voltage-gated potassium channels"/>
    <property type="match status" value="1"/>
</dbReference>
<dbReference type="InterPro" id="IPR014710">
    <property type="entry name" value="RmlC-like_jellyroll"/>
</dbReference>
<feature type="transmembrane region" description="Helical" evidence="1">
    <location>
        <begin position="298"/>
        <end position="320"/>
    </location>
</feature>
<dbReference type="KEGG" id="pxu:106117754"/>
<dbReference type="GeneID" id="106117754"/>
<proteinExistence type="predicted"/>
<dbReference type="PANTHER" id="PTHR45689:SF14">
    <property type="entry name" value="CYCLIC NUCLEOTIDE-GATED CATION CHANNEL SUBUNIT A-LIKE PROTEIN"/>
    <property type="match status" value="1"/>
</dbReference>
<feature type="transmembrane region" description="Helical" evidence="1">
    <location>
        <begin position="106"/>
        <end position="126"/>
    </location>
</feature>
<dbReference type="PROSITE" id="PS50042">
    <property type="entry name" value="CNMP_BINDING_3"/>
    <property type="match status" value="1"/>
</dbReference>
<dbReference type="AlphaFoldDB" id="A0AAJ7E915"/>
<gene>
    <name evidence="3" type="primary">LOC106117754</name>
</gene>
<dbReference type="GO" id="GO:0003254">
    <property type="term" value="P:regulation of membrane depolarization"/>
    <property type="evidence" value="ECO:0007669"/>
    <property type="project" value="TreeGrafter"/>
</dbReference>
<accession>A0AAJ7E915</accession>
<dbReference type="GO" id="GO:0098855">
    <property type="term" value="C:HCN channel complex"/>
    <property type="evidence" value="ECO:0007669"/>
    <property type="project" value="TreeGrafter"/>
</dbReference>
<dbReference type="InterPro" id="IPR018490">
    <property type="entry name" value="cNMP-bd_dom_sf"/>
</dbReference>
<evidence type="ECO:0000313" key="3">
    <source>
        <dbReference type="RefSeq" id="XP_013167627.1"/>
    </source>
</evidence>
<keyword evidence="1" id="KW-0812">Transmembrane</keyword>
<dbReference type="RefSeq" id="XP_013167627.1">
    <property type="nucleotide sequence ID" value="XM_013312173.1"/>
</dbReference>
<dbReference type="InterPro" id="IPR000595">
    <property type="entry name" value="cNMP-bd_dom"/>
</dbReference>
<dbReference type="Gene3D" id="1.10.287.630">
    <property type="entry name" value="Helix hairpin bin"/>
    <property type="match status" value="1"/>
</dbReference>
<name>A0AAJ7E915_PAPXU</name>
<dbReference type="Gene3D" id="2.60.120.10">
    <property type="entry name" value="Jelly Rolls"/>
    <property type="match status" value="1"/>
</dbReference>
<dbReference type="GO" id="GO:0035725">
    <property type="term" value="P:sodium ion transmembrane transport"/>
    <property type="evidence" value="ECO:0007669"/>
    <property type="project" value="TreeGrafter"/>
</dbReference>
<feature type="transmembrane region" description="Helical" evidence="1">
    <location>
        <begin position="220"/>
        <end position="243"/>
    </location>
</feature>
<dbReference type="InterPro" id="IPR051413">
    <property type="entry name" value="K/Na_HCN_channel"/>
</dbReference>
<keyword evidence="1" id="KW-0472">Membrane</keyword>
<dbReference type="GO" id="GO:0005249">
    <property type="term" value="F:voltage-gated potassium channel activity"/>
    <property type="evidence" value="ECO:0007669"/>
    <property type="project" value="TreeGrafter"/>
</dbReference>
<reference evidence="3" key="1">
    <citation type="submission" date="2025-08" db="UniProtKB">
        <authorList>
            <consortium name="RefSeq"/>
        </authorList>
    </citation>
    <scope>IDENTIFICATION</scope>
</reference>
<organism evidence="3">
    <name type="scientific">Papilio xuthus</name>
    <name type="common">Asian swallowtail butterfly</name>
    <dbReference type="NCBI Taxonomy" id="66420"/>
    <lineage>
        <taxon>Eukaryota</taxon>
        <taxon>Metazoa</taxon>
        <taxon>Ecdysozoa</taxon>
        <taxon>Arthropoda</taxon>
        <taxon>Hexapoda</taxon>
        <taxon>Insecta</taxon>
        <taxon>Pterygota</taxon>
        <taxon>Neoptera</taxon>
        <taxon>Endopterygota</taxon>
        <taxon>Lepidoptera</taxon>
        <taxon>Glossata</taxon>
        <taxon>Ditrysia</taxon>
        <taxon>Papilionoidea</taxon>
        <taxon>Papilionidae</taxon>
        <taxon>Papilioninae</taxon>
        <taxon>Papilio</taxon>
    </lineage>
</organism>
<protein>
    <submittedName>
        <fullName evidence="3">Potassium/sodium hyperpolarization-activated cyclic nucleotide-gated channel 1-like</fullName>
    </submittedName>
</protein>
<dbReference type="Pfam" id="PF00027">
    <property type="entry name" value="cNMP_binding"/>
    <property type="match status" value="1"/>
</dbReference>
<keyword evidence="1" id="KW-1133">Transmembrane helix</keyword>
<dbReference type="Proteomes" id="UP000694872">
    <property type="component" value="Unplaced"/>
</dbReference>
<dbReference type="PANTHER" id="PTHR45689">
    <property type="entry name" value="I[[H]] CHANNEL, ISOFORM E"/>
    <property type="match status" value="1"/>
</dbReference>
<evidence type="ECO:0000256" key="1">
    <source>
        <dbReference type="SAM" id="Phobius"/>
    </source>
</evidence>
<feature type="domain" description="Cyclic nucleotide-binding" evidence="2">
    <location>
        <begin position="401"/>
        <end position="518"/>
    </location>
</feature>